<dbReference type="PANTHER" id="PTHR31323">
    <property type="entry name" value="MECHANOSENSITIVE ION CHANNEL PROTEIN MSY2"/>
    <property type="match status" value="1"/>
</dbReference>
<feature type="domain" description="Mechanosensitive ion channel MscS" evidence="6">
    <location>
        <begin position="422"/>
        <end position="480"/>
    </location>
</feature>
<proteinExistence type="predicted"/>
<dbReference type="PANTHER" id="PTHR31323:SF1">
    <property type="entry name" value="MECHANOSENSITIVE ION CHANNEL PROTEIN"/>
    <property type="match status" value="1"/>
</dbReference>
<dbReference type="RefSeq" id="XP_065328863.1">
    <property type="nucleotide sequence ID" value="XM_065472791.1"/>
</dbReference>
<dbReference type="AlphaFoldDB" id="A0AAX4J9V4"/>
<evidence type="ECO:0000256" key="2">
    <source>
        <dbReference type="ARBA" id="ARBA00022692"/>
    </source>
</evidence>
<dbReference type="InterPro" id="IPR023408">
    <property type="entry name" value="MscS_beta-dom_sf"/>
</dbReference>
<dbReference type="GeneID" id="90540527"/>
<keyword evidence="2 5" id="KW-0812">Transmembrane</keyword>
<reference evidence="7" key="1">
    <citation type="journal article" date="2024" name="BMC Genomics">
        <title>Functional annotation of a divergent genome using sequence and structure-based similarity.</title>
        <authorList>
            <person name="Svedberg D."/>
            <person name="Winiger R.R."/>
            <person name="Berg A."/>
            <person name="Sharma H."/>
            <person name="Tellgren-Roth C."/>
            <person name="Debrunner-Vossbrinck B.A."/>
            <person name="Vossbrinck C.R."/>
            <person name="Barandun J."/>
        </authorList>
    </citation>
    <scope>NUCLEOTIDE SEQUENCE</scope>
    <source>
        <strain evidence="7">Illinois isolate</strain>
    </source>
</reference>
<dbReference type="SUPFAM" id="SSF50182">
    <property type="entry name" value="Sm-like ribonucleoproteins"/>
    <property type="match status" value="1"/>
</dbReference>
<comment type="subcellular location">
    <subcellularLocation>
        <location evidence="1">Membrane</location>
    </subcellularLocation>
</comment>
<dbReference type="GO" id="GO:0016020">
    <property type="term" value="C:membrane"/>
    <property type="evidence" value="ECO:0007669"/>
    <property type="project" value="UniProtKB-SubCell"/>
</dbReference>
<evidence type="ECO:0000256" key="3">
    <source>
        <dbReference type="ARBA" id="ARBA00022989"/>
    </source>
</evidence>
<evidence type="ECO:0000256" key="4">
    <source>
        <dbReference type="ARBA" id="ARBA00023136"/>
    </source>
</evidence>
<dbReference type="Gene3D" id="2.30.30.60">
    <property type="match status" value="1"/>
</dbReference>
<dbReference type="EMBL" id="CP142727">
    <property type="protein sequence ID" value="WUR02718.1"/>
    <property type="molecule type" value="Genomic_DNA"/>
</dbReference>
<keyword evidence="4 5" id="KW-0472">Membrane</keyword>
<dbReference type="GO" id="GO:0006874">
    <property type="term" value="P:intracellular calcium ion homeostasis"/>
    <property type="evidence" value="ECO:0007669"/>
    <property type="project" value="TreeGrafter"/>
</dbReference>
<feature type="transmembrane region" description="Helical" evidence="5">
    <location>
        <begin position="7"/>
        <end position="25"/>
    </location>
</feature>
<evidence type="ECO:0000313" key="7">
    <source>
        <dbReference type="EMBL" id="WUR02718.1"/>
    </source>
</evidence>
<evidence type="ECO:0000256" key="1">
    <source>
        <dbReference type="ARBA" id="ARBA00004370"/>
    </source>
</evidence>
<dbReference type="KEGG" id="vnx:VNE69_02237"/>
<dbReference type="GO" id="GO:0005262">
    <property type="term" value="F:calcium channel activity"/>
    <property type="evidence" value="ECO:0007669"/>
    <property type="project" value="TreeGrafter"/>
</dbReference>
<dbReference type="InterPro" id="IPR006685">
    <property type="entry name" value="MscS_channel_2nd"/>
</dbReference>
<feature type="transmembrane region" description="Helical" evidence="5">
    <location>
        <begin position="372"/>
        <end position="388"/>
    </location>
</feature>
<gene>
    <name evidence="7" type="ORF">VNE69_02237</name>
</gene>
<feature type="transmembrane region" description="Helical" evidence="5">
    <location>
        <begin position="61"/>
        <end position="84"/>
    </location>
</feature>
<keyword evidence="3 5" id="KW-1133">Transmembrane helix</keyword>
<evidence type="ECO:0000256" key="5">
    <source>
        <dbReference type="SAM" id="Phobius"/>
    </source>
</evidence>
<organism evidence="7 8">
    <name type="scientific">Vairimorpha necatrix</name>
    <dbReference type="NCBI Taxonomy" id="6039"/>
    <lineage>
        <taxon>Eukaryota</taxon>
        <taxon>Fungi</taxon>
        <taxon>Fungi incertae sedis</taxon>
        <taxon>Microsporidia</taxon>
        <taxon>Nosematidae</taxon>
        <taxon>Vairimorpha</taxon>
    </lineage>
</organism>
<feature type="transmembrane region" description="Helical" evidence="5">
    <location>
        <begin position="90"/>
        <end position="111"/>
    </location>
</feature>
<evidence type="ECO:0000259" key="6">
    <source>
        <dbReference type="Pfam" id="PF00924"/>
    </source>
</evidence>
<dbReference type="InterPro" id="IPR010920">
    <property type="entry name" value="LSM_dom_sf"/>
</dbReference>
<name>A0AAX4J9V4_9MICR</name>
<protein>
    <submittedName>
        <fullName evidence="7">Mechanosensitive channel of small conductance (MscS1F)</fullName>
    </submittedName>
</protein>
<keyword evidence="8" id="KW-1185">Reference proteome</keyword>
<dbReference type="Pfam" id="PF00924">
    <property type="entry name" value="MS_channel_2nd"/>
    <property type="match status" value="1"/>
</dbReference>
<sequence length="586" mass="69325">MILVPFILSVFLDLTLLFIFEISNLKTKRLLFFPLSFLHCIIVYLTYLTREKSPFNIFIKTFFRLFKFLFFFIFIHTVQEIILITYSDSLYTGLIILMILDLIRAFSYEIISRNFKSRISNEILEIEPFISNNSISNSSTSSQVSVDEFFSRGKPVSLDYDYLFDIWNDESLQINKSLAVYTQEDISLRTEAEEISKEARFFNKKSLISRKIPHKKQEKFQDLIDDKSNIDYKNDLIDIDKSNIDLIDNDKSNIDSNLISNLIDIDIDDIDDSSSDSSNFIQKKDQEANLWISINEEIRKAQPPQPKSGRITKKSLKYHFKDKSDLLYNILSFNRTEELNYLVFRDNIRQINNERENLFIVIECNRNLLSKVRHTLIFIELLVLYWFISNWLNIKPLLVELCLPIFILPAFSTLKEIIESFLFICYSHPYDPGDRIYLDNENYIVRDISLLTTTLIRWDGYKCYISNLRIKDKSITNIRRSQGQTWNLEFLIDSHTSDRKMEILQDILNRLVKEDKAYKSIQIHTGEIIDSAYIKLNILVKHKYNFQNGFLMWNNHTKFLRILSASLAIINVKYLPLNRDILHMHK</sequence>
<evidence type="ECO:0000313" key="8">
    <source>
        <dbReference type="Proteomes" id="UP001334084"/>
    </source>
</evidence>
<feature type="transmembrane region" description="Helical" evidence="5">
    <location>
        <begin position="31"/>
        <end position="49"/>
    </location>
</feature>
<dbReference type="Proteomes" id="UP001334084">
    <property type="component" value="Chromosome 2"/>
</dbReference>
<accession>A0AAX4J9V4</accession>